<protein>
    <submittedName>
        <fullName evidence="1">Uncharacterized protein</fullName>
    </submittedName>
</protein>
<dbReference type="Proteomes" id="UP000242814">
    <property type="component" value="Unassembled WGS sequence"/>
</dbReference>
<name>A0A1D2JB84_PARBR</name>
<dbReference type="EMBL" id="LZYO01000215">
    <property type="protein sequence ID" value="ODH25751.1"/>
    <property type="molecule type" value="Genomic_DNA"/>
</dbReference>
<organism evidence="1 2">
    <name type="scientific">Paracoccidioides brasiliensis</name>
    <dbReference type="NCBI Taxonomy" id="121759"/>
    <lineage>
        <taxon>Eukaryota</taxon>
        <taxon>Fungi</taxon>
        <taxon>Dikarya</taxon>
        <taxon>Ascomycota</taxon>
        <taxon>Pezizomycotina</taxon>
        <taxon>Eurotiomycetes</taxon>
        <taxon>Eurotiomycetidae</taxon>
        <taxon>Onygenales</taxon>
        <taxon>Ajellomycetaceae</taxon>
        <taxon>Paracoccidioides</taxon>
    </lineage>
</organism>
<dbReference type="VEuPathDB" id="FungiDB:PADG_03129"/>
<comment type="caution">
    <text evidence="1">The sequence shown here is derived from an EMBL/GenBank/DDBJ whole genome shotgun (WGS) entry which is preliminary data.</text>
</comment>
<reference evidence="1 2" key="1">
    <citation type="submission" date="2016-06" db="EMBL/GenBank/DDBJ databases">
        <authorList>
            <person name="Kjaerup R.B."/>
            <person name="Dalgaard T.S."/>
            <person name="Juul-Madsen H.R."/>
        </authorList>
    </citation>
    <scope>NUCLEOTIDE SEQUENCE [LARGE SCALE GENOMIC DNA]</scope>
    <source>
        <strain evidence="1 2">Pb300</strain>
    </source>
</reference>
<dbReference type="AlphaFoldDB" id="A0A1D2JB84"/>
<evidence type="ECO:0000313" key="1">
    <source>
        <dbReference type="EMBL" id="ODH25751.1"/>
    </source>
</evidence>
<gene>
    <name evidence="1" type="ORF">ACO22_05093</name>
</gene>
<sequence length="157" mass="17764">MRVNPSVLRAWSLHKPLSPTTVMLMMSQSLLNKTQQSAQRRAGRNFFLCTRTAYMLPSLSCQGATTTSYLNAKGHREITPPMSFLHLKQFGIAGKYDVNPREKLAKLSFPGKDNCPPRDDFCVVISKLYSSERPVYSEFGNIVGHISLRYMKDLFQG</sequence>
<proteinExistence type="predicted"/>
<evidence type="ECO:0000313" key="2">
    <source>
        <dbReference type="Proteomes" id="UP000242814"/>
    </source>
</evidence>
<accession>A0A1D2JB84</accession>
<dbReference type="VEuPathDB" id="FungiDB:PABG_00692"/>